<name>A0AAE0H7Y3_9PEZI</name>
<comment type="caution">
    <text evidence="1">The sequence shown here is derived from an EMBL/GenBank/DDBJ whole genome shotgun (WGS) entry which is preliminary data.</text>
</comment>
<keyword evidence="2" id="KW-1185">Reference proteome</keyword>
<accession>A0AAE0H7Y3</accession>
<dbReference type="GeneID" id="87844131"/>
<dbReference type="InterPro" id="IPR031472">
    <property type="entry name" value="MAT1-1-2/MatA-2/Smr1"/>
</dbReference>
<evidence type="ECO:0000313" key="2">
    <source>
        <dbReference type="Proteomes" id="UP001278766"/>
    </source>
</evidence>
<dbReference type="RefSeq" id="XP_062654100.1">
    <property type="nucleotide sequence ID" value="XM_062807183.1"/>
</dbReference>
<dbReference type="EMBL" id="JAUEPN010000012">
    <property type="protein sequence ID" value="KAK3290586.1"/>
    <property type="molecule type" value="Genomic_DNA"/>
</dbReference>
<sequence length="571" mass="65713">MDRHALGQSTSHSQVVLRLQAQYIRSAIATEIETFENSFDDILQTASLFLVTTERVAQSPSLVIVDQPAVVKTVCHFLAASNAILEFLNFQQRRTRLASGGDESLEKQVKESQALVKELLATLLLYKTAETYPGRDCGLIYNEDVKVYGDFLLHKYGHVEQSDVPDPADDNEETERLIQYWHTESLVHPLRHVPGNPWHKFFGNLQPGPIVRPELFRERKPQPYFRLMFPTTITWVQPEIRRDYDNYREMFERFLRFPGPRLPEAIRAARTRRVQCRLSHYFRGWKRTEEAAILCLEDMSEIPCPEYDLLGLSRLEALNAEINAPDLAGIALLGEDIPDVPIFLEAEGRKYCLEFDGERDCVVEPIGSREKSDMGPREPHDAIWSQVNHFQSFRERGTRWGPAASQSHFAKFERFTPNDAASFDDSFACVASSQRWVPGSSEYTRQRTIAIREKLELHYFSLPQQLDDVNEEELGGEEKTLQVTKPYNTLVNIVDLIDARRTGKRAEAWGTFEEFRTYTLRDKTRIDLHKTKRFSGYLASLLQRLSALYAKKRNGSRGSRVASGRITKYRA</sequence>
<evidence type="ECO:0000313" key="1">
    <source>
        <dbReference type="EMBL" id="KAK3290586.1"/>
    </source>
</evidence>
<protein>
    <submittedName>
        <fullName evidence="1">Uncharacterized protein</fullName>
    </submittedName>
</protein>
<gene>
    <name evidence="1" type="ORF">B0H64DRAFT_451833</name>
</gene>
<organism evidence="1 2">
    <name type="scientific">Chaetomium fimeti</name>
    <dbReference type="NCBI Taxonomy" id="1854472"/>
    <lineage>
        <taxon>Eukaryota</taxon>
        <taxon>Fungi</taxon>
        <taxon>Dikarya</taxon>
        <taxon>Ascomycota</taxon>
        <taxon>Pezizomycotina</taxon>
        <taxon>Sordariomycetes</taxon>
        <taxon>Sordariomycetidae</taxon>
        <taxon>Sordariales</taxon>
        <taxon>Chaetomiaceae</taxon>
        <taxon>Chaetomium</taxon>
    </lineage>
</organism>
<dbReference type="AlphaFoldDB" id="A0AAE0H7Y3"/>
<reference evidence="1" key="2">
    <citation type="submission" date="2023-06" db="EMBL/GenBank/DDBJ databases">
        <authorList>
            <consortium name="Lawrence Berkeley National Laboratory"/>
            <person name="Haridas S."/>
            <person name="Hensen N."/>
            <person name="Bonometti L."/>
            <person name="Westerberg I."/>
            <person name="Brannstrom I.O."/>
            <person name="Guillou S."/>
            <person name="Cros-Aarteil S."/>
            <person name="Calhoun S."/>
            <person name="Kuo A."/>
            <person name="Mondo S."/>
            <person name="Pangilinan J."/>
            <person name="Riley R."/>
            <person name="Labutti K."/>
            <person name="Andreopoulos B."/>
            <person name="Lipzen A."/>
            <person name="Chen C."/>
            <person name="Yanf M."/>
            <person name="Daum C."/>
            <person name="Ng V."/>
            <person name="Clum A."/>
            <person name="Steindorff A."/>
            <person name="Ohm R."/>
            <person name="Martin F."/>
            <person name="Silar P."/>
            <person name="Natvig D."/>
            <person name="Lalanne C."/>
            <person name="Gautier V."/>
            <person name="Ament-Velasquez S.L."/>
            <person name="Kruys A."/>
            <person name="Hutchinson M.I."/>
            <person name="Powell A.J."/>
            <person name="Barry K."/>
            <person name="Miller A.N."/>
            <person name="Grigoriev I.V."/>
            <person name="Debuchy R."/>
            <person name="Gladieux P."/>
            <person name="Thoren M.H."/>
            <person name="Johannesson H."/>
        </authorList>
    </citation>
    <scope>NUCLEOTIDE SEQUENCE</scope>
    <source>
        <strain evidence="1">CBS 168.71</strain>
    </source>
</reference>
<proteinExistence type="predicted"/>
<reference evidence="1" key="1">
    <citation type="journal article" date="2023" name="Mol. Phylogenet. Evol.">
        <title>Genome-scale phylogeny and comparative genomics of the fungal order Sordariales.</title>
        <authorList>
            <person name="Hensen N."/>
            <person name="Bonometti L."/>
            <person name="Westerberg I."/>
            <person name="Brannstrom I.O."/>
            <person name="Guillou S."/>
            <person name="Cros-Aarteil S."/>
            <person name="Calhoun S."/>
            <person name="Haridas S."/>
            <person name="Kuo A."/>
            <person name="Mondo S."/>
            <person name="Pangilinan J."/>
            <person name="Riley R."/>
            <person name="LaButti K."/>
            <person name="Andreopoulos B."/>
            <person name="Lipzen A."/>
            <person name="Chen C."/>
            <person name="Yan M."/>
            <person name="Daum C."/>
            <person name="Ng V."/>
            <person name="Clum A."/>
            <person name="Steindorff A."/>
            <person name="Ohm R.A."/>
            <person name="Martin F."/>
            <person name="Silar P."/>
            <person name="Natvig D.O."/>
            <person name="Lalanne C."/>
            <person name="Gautier V."/>
            <person name="Ament-Velasquez S.L."/>
            <person name="Kruys A."/>
            <person name="Hutchinson M.I."/>
            <person name="Powell A.J."/>
            <person name="Barry K."/>
            <person name="Miller A.N."/>
            <person name="Grigoriev I.V."/>
            <person name="Debuchy R."/>
            <person name="Gladieux P."/>
            <person name="Hiltunen Thoren M."/>
            <person name="Johannesson H."/>
        </authorList>
    </citation>
    <scope>NUCLEOTIDE SEQUENCE</scope>
    <source>
        <strain evidence="1">CBS 168.71</strain>
    </source>
</reference>
<dbReference type="Pfam" id="PF17043">
    <property type="entry name" value="MAT1-1-2"/>
    <property type="match status" value="1"/>
</dbReference>
<dbReference type="Proteomes" id="UP001278766">
    <property type="component" value="Unassembled WGS sequence"/>
</dbReference>